<sequence length="60" mass="6852">MVWVLISDQSTMGPSGPDSKPYRGEVHDERESILRRRVKSHHSVGSWLAVPLRPRWAGKD</sequence>
<dbReference type="AlphaFoldDB" id="A0A9E7KC72"/>
<dbReference type="Proteomes" id="UP001055439">
    <property type="component" value="Chromosome 6"/>
</dbReference>
<feature type="region of interest" description="Disordered" evidence="1">
    <location>
        <begin position="7"/>
        <end position="26"/>
    </location>
</feature>
<proteinExistence type="predicted"/>
<keyword evidence="3" id="KW-1185">Reference proteome</keyword>
<organism evidence="2 3">
    <name type="scientific">Musa troglodytarum</name>
    <name type="common">fe'i banana</name>
    <dbReference type="NCBI Taxonomy" id="320322"/>
    <lineage>
        <taxon>Eukaryota</taxon>
        <taxon>Viridiplantae</taxon>
        <taxon>Streptophyta</taxon>
        <taxon>Embryophyta</taxon>
        <taxon>Tracheophyta</taxon>
        <taxon>Spermatophyta</taxon>
        <taxon>Magnoliopsida</taxon>
        <taxon>Liliopsida</taxon>
        <taxon>Zingiberales</taxon>
        <taxon>Musaceae</taxon>
        <taxon>Musa</taxon>
    </lineage>
</organism>
<gene>
    <name evidence="2" type="ORF">MUK42_29795</name>
</gene>
<accession>A0A9E7KC72</accession>
<name>A0A9E7KC72_9LILI</name>
<evidence type="ECO:0000313" key="3">
    <source>
        <dbReference type="Proteomes" id="UP001055439"/>
    </source>
</evidence>
<evidence type="ECO:0000256" key="1">
    <source>
        <dbReference type="SAM" id="MobiDB-lite"/>
    </source>
</evidence>
<dbReference type="EMBL" id="CP097508">
    <property type="protein sequence ID" value="URE12427.1"/>
    <property type="molecule type" value="Genomic_DNA"/>
</dbReference>
<evidence type="ECO:0000313" key="2">
    <source>
        <dbReference type="EMBL" id="URE12427.1"/>
    </source>
</evidence>
<reference evidence="2" key="1">
    <citation type="submission" date="2022-05" db="EMBL/GenBank/DDBJ databases">
        <title>The Musa troglodytarum L. genome provides insights into the mechanism of non-climacteric behaviour and enrichment of carotenoids.</title>
        <authorList>
            <person name="Wang J."/>
        </authorList>
    </citation>
    <scope>NUCLEOTIDE SEQUENCE</scope>
    <source>
        <tissue evidence="2">Leaf</tissue>
    </source>
</reference>
<protein>
    <submittedName>
        <fullName evidence="2">Uncharacterized protein</fullName>
    </submittedName>
</protein>